<evidence type="ECO:0000259" key="1">
    <source>
        <dbReference type="PROSITE" id="PS50181"/>
    </source>
</evidence>
<dbReference type="Gene3D" id="1.20.1280.50">
    <property type="match status" value="1"/>
</dbReference>
<dbReference type="InterPro" id="IPR001810">
    <property type="entry name" value="F-box_dom"/>
</dbReference>
<dbReference type="AlphaFoldDB" id="A0A1J8QJU5"/>
<organism evidence="2 3">
    <name type="scientific">Rhizopogon vesiculosus</name>
    <dbReference type="NCBI Taxonomy" id="180088"/>
    <lineage>
        <taxon>Eukaryota</taxon>
        <taxon>Fungi</taxon>
        <taxon>Dikarya</taxon>
        <taxon>Basidiomycota</taxon>
        <taxon>Agaricomycotina</taxon>
        <taxon>Agaricomycetes</taxon>
        <taxon>Agaricomycetidae</taxon>
        <taxon>Boletales</taxon>
        <taxon>Suillineae</taxon>
        <taxon>Rhizopogonaceae</taxon>
        <taxon>Rhizopogon</taxon>
    </lineage>
</organism>
<reference evidence="2 3" key="1">
    <citation type="submission" date="2016-03" db="EMBL/GenBank/DDBJ databases">
        <title>Comparative genomics of the ectomycorrhizal sister species Rhizopogon vinicolor and Rhizopogon vesiculosus (Basidiomycota: Boletales) reveals a divergence of the mating type B locus.</title>
        <authorList>
            <person name="Mujic A.B."/>
            <person name="Kuo A."/>
            <person name="Tritt A."/>
            <person name="Lipzen A."/>
            <person name="Chen C."/>
            <person name="Johnson J."/>
            <person name="Sharma A."/>
            <person name="Barry K."/>
            <person name="Grigoriev I.V."/>
            <person name="Spatafora J.W."/>
        </authorList>
    </citation>
    <scope>NUCLEOTIDE SEQUENCE [LARGE SCALE GENOMIC DNA]</scope>
    <source>
        <strain evidence="2 3">AM-OR11-056</strain>
    </source>
</reference>
<dbReference type="PANTHER" id="PTHR38926">
    <property type="entry name" value="F-BOX DOMAIN CONTAINING PROTEIN, EXPRESSED"/>
    <property type="match status" value="1"/>
</dbReference>
<proteinExistence type="predicted"/>
<name>A0A1J8QJU5_9AGAM</name>
<dbReference type="Proteomes" id="UP000183567">
    <property type="component" value="Unassembled WGS sequence"/>
</dbReference>
<protein>
    <recommendedName>
        <fullName evidence="1">F-box domain-containing protein</fullName>
    </recommendedName>
</protein>
<evidence type="ECO:0000313" key="2">
    <source>
        <dbReference type="EMBL" id="OJA09706.1"/>
    </source>
</evidence>
<dbReference type="Gene3D" id="3.80.10.10">
    <property type="entry name" value="Ribonuclease Inhibitor"/>
    <property type="match status" value="1"/>
</dbReference>
<dbReference type="PROSITE" id="PS50181">
    <property type="entry name" value="FBOX"/>
    <property type="match status" value="1"/>
</dbReference>
<comment type="caution">
    <text evidence="2">The sequence shown here is derived from an EMBL/GenBank/DDBJ whole genome shotgun (WGS) entry which is preliminary data.</text>
</comment>
<gene>
    <name evidence="2" type="ORF">AZE42_11186</name>
</gene>
<dbReference type="InterPro" id="IPR032675">
    <property type="entry name" value="LRR_dom_sf"/>
</dbReference>
<feature type="domain" description="F-box" evidence="1">
    <location>
        <begin position="49"/>
        <end position="101"/>
    </location>
</feature>
<accession>A0A1J8QJU5</accession>
<dbReference type="SUPFAM" id="SSF52047">
    <property type="entry name" value="RNI-like"/>
    <property type="match status" value="1"/>
</dbReference>
<dbReference type="OrthoDB" id="2690721at2759"/>
<sequence>MDIVQRLTQAQAQARTTSCVQYEQSSVVNVMPGDIVGSILAEPLAAQVAVEISDLPNELLATIFAELVTERWPSHPERVLTIVCSRWRSVAMHTPALWAAISVVPDQSIQLIKTYLGRSCNQPLDLYFEWWIDEGIWKGPLRQRLAVLMSYSRRWRRLSLTKMNARNIHSVLSRVNHLGYLPQLTHLTVHKNVAIEEFRHCFPFIAAISTPALTELDISIARMKGLYKSFHFDSLTHLTLRPTHGRLADWRIFKRLLTSLRTLEYLQLEGDVVEFDEAHLDIIIGNPRYGIVEIPTLRTLILKTETLEQFHSILMGIFAFDLRHLELFHPGDEDEEHVGVGSTLGVAGIYFYDILGNQFTEVTSLCLHNWMDPTFSRGSTFLPAFPRVEHIRFDGYDIDNFSFALLMESRRTESRPFLAQLKSITLSHPTDDQLMICLFTVELWFTPWNGYRAPLILCVCSPRGQSWSQEVCVVSERLGRDGVAVVNFSDEDRECLARGTCNPPR</sequence>
<dbReference type="PANTHER" id="PTHR38926:SF5">
    <property type="entry name" value="F-BOX AND LEUCINE-RICH REPEAT PROTEIN 6"/>
    <property type="match status" value="1"/>
</dbReference>
<evidence type="ECO:0000313" key="3">
    <source>
        <dbReference type="Proteomes" id="UP000183567"/>
    </source>
</evidence>
<dbReference type="EMBL" id="LVVM01005824">
    <property type="protein sequence ID" value="OJA09706.1"/>
    <property type="molecule type" value="Genomic_DNA"/>
</dbReference>
<keyword evidence="3" id="KW-1185">Reference proteome</keyword>